<reference evidence="1" key="2">
    <citation type="submission" date="2021-04" db="EMBL/GenBank/DDBJ databases">
        <authorList>
            <person name="Gilroy R."/>
        </authorList>
    </citation>
    <scope>NUCLEOTIDE SEQUENCE</scope>
    <source>
        <strain evidence="1">811</strain>
    </source>
</reference>
<evidence type="ECO:0008006" key="3">
    <source>
        <dbReference type="Google" id="ProtNLM"/>
    </source>
</evidence>
<proteinExistence type="predicted"/>
<protein>
    <recommendedName>
        <fullName evidence="3">V-type ATP synthase subunit E</fullName>
    </recommendedName>
</protein>
<evidence type="ECO:0000313" key="1">
    <source>
        <dbReference type="EMBL" id="HIX08121.1"/>
    </source>
</evidence>
<accession>A0A9D1V8K2</accession>
<sequence length="186" mass="19992">MELQIGDLISAIKKDGVEAAQTEAERIVSEAKKQAAAIVAAAKEEAEHIRSKTQSEVALLKESAKIAAEHARRDAMLSFKAGVRAEFEKILSADLAKTADTATLAKLIAAAIGEEDPSQYAAEVHEVTQGLKGELAGLLRGGLELKVNPDIRAGFRLTAKDGSGYFDCSDEELMQMLLPFFSDFEI</sequence>
<name>A0A9D1V8K2_9FIRM</name>
<dbReference type="EMBL" id="DXFX01000082">
    <property type="protein sequence ID" value="HIX08121.1"/>
    <property type="molecule type" value="Genomic_DNA"/>
</dbReference>
<dbReference type="AlphaFoldDB" id="A0A9D1V8K2"/>
<reference evidence="1" key="1">
    <citation type="journal article" date="2021" name="PeerJ">
        <title>Extensive microbial diversity within the chicken gut microbiome revealed by metagenomics and culture.</title>
        <authorList>
            <person name="Gilroy R."/>
            <person name="Ravi A."/>
            <person name="Getino M."/>
            <person name="Pursley I."/>
            <person name="Horton D.L."/>
            <person name="Alikhan N.F."/>
            <person name="Baker D."/>
            <person name="Gharbi K."/>
            <person name="Hall N."/>
            <person name="Watson M."/>
            <person name="Adriaenssens E.M."/>
            <person name="Foster-Nyarko E."/>
            <person name="Jarju S."/>
            <person name="Secka A."/>
            <person name="Antonio M."/>
            <person name="Oren A."/>
            <person name="Chaudhuri R.R."/>
            <person name="La Ragione R."/>
            <person name="Hildebrand F."/>
            <person name="Pallen M.J."/>
        </authorList>
    </citation>
    <scope>NUCLEOTIDE SEQUENCE</scope>
    <source>
        <strain evidence="1">811</strain>
    </source>
</reference>
<evidence type="ECO:0000313" key="2">
    <source>
        <dbReference type="Proteomes" id="UP000824204"/>
    </source>
</evidence>
<comment type="caution">
    <text evidence="1">The sequence shown here is derived from an EMBL/GenBank/DDBJ whole genome shotgun (WGS) entry which is preliminary data.</text>
</comment>
<dbReference type="Proteomes" id="UP000824204">
    <property type="component" value="Unassembled WGS sequence"/>
</dbReference>
<organism evidence="1 2">
    <name type="scientific">Candidatus Borkfalkia faecipullorum</name>
    <dbReference type="NCBI Taxonomy" id="2838510"/>
    <lineage>
        <taxon>Bacteria</taxon>
        <taxon>Bacillati</taxon>
        <taxon>Bacillota</taxon>
        <taxon>Clostridia</taxon>
        <taxon>Christensenellales</taxon>
        <taxon>Christensenellaceae</taxon>
        <taxon>Candidatus Borkfalkia</taxon>
    </lineage>
</organism>
<gene>
    <name evidence="1" type="ORF">H9741_06605</name>
</gene>